<dbReference type="InterPro" id="IPR011453">
    <property type="entry name" value="DUF1559"/>
</dbReference>
<dbReference type="PANTHER" id="PTHR30093:SF2">
    <property type="entry name" value="TYPE II SECRETION SYSTEM PROTEIN H"/>
    <property type="match status" value="1"/>
</dbReference>
<evidence type="ECO:0000256" key="1">
    <source>
        <dbReference type="ARBA" id="ARBA00022481"/>
    </source>
</evidence>
<reference evidence="4 5" key="1">
    <citation type="submission" date="2023-02" db="EMBL/GenBank/DDBJ databases">
        <title>Genome sequence of Lentisphaera profundi SAORIC-696.</title>
        <authorList>
            <person name="Kim e."/>
            <person name="Cho J.-C."/>
            <person name="Choi A."/>
            <person name="Kang I."/>
        </authorList>
    </citation>
    <scope>NUCLEOTIDE SEQUENCE [LARGE SCALE GENOMIC DNA]</scope>
    <source>
        <strain evidence="4 5">SAORIC-696</strain>
    </source>
</reference>
<keyword evidence="2" id="KW-0812">Transmembrane</keyword>
<dbReference type="SUPFAM" id="SSF54523">
    <property type="entry name" value="Pili subunits"/>
    <property type="match status" value="1"/>
</dbReference>
<dbReference type="InterPro" id="IPR000983">
    <property type="entry name" value="Bac_GSPG_pilin"/>
</dbReference>
<feature type="transmembrane region" description="Helical" evidence="2">
    <location>
        <begin position="20"/>
        <end position="41"/>
    </location>
</feature>
<dbReference type="Proteomes" id="UP001214250">
    <property type="component" value="Chromosome 2"/>
</dbReference>
<evidence type="ECO:0000313" key="4">
    <source>
        <dbReference type="EMBL" id="WDE98882.1"/>
    </source>
</evidence>
<protein>
    <submittedName>
        <fullName evidence="4">DUF1559 domain-containing protein</fullName>
    </submittedName>
</protein>
<keyword evidence="2" id="KW-0472">Membrane</keyword>
<sequence>MRTIEFKNKKARSLYKPFTLIELLIVVAIIGILASLLLPVLGKARKKAKQTVCKSQLKQIHLAMTMYELDNDQYLPYVRVDPPAHSQPWYWTLAPYLGIDREETGTMREVEISLGSNVFKCPSNDSLNVPVYGTSTNITGYAMPQWAGWGGKGALYAPIKITNVSEPSHAMLLGETDLKYYLNGGDTNFLNSLYHDGLNNRLFIDGHVGQGFQNQGFVAVAIKSPYYFSWSKNSGY</sequence>
<dbReference type="EMBL" id="CP117812">
    <property type="protein sequence ID" value="WDE98882.1"/>
    <property type="molecule type" value="Genomic_DNA"/>
</dbReference>
<dbReference type="NCBIfam" id="TIGR02532">
    <property type="entry name" value="IV_pilin_GFxxxE"/>
    <property type="match status" value="1"/>
</dbReference>
<organism evidence="4 5">
    <name type="scientific">Lentisphaera profundi</name>
    <dbReference type="NCBI Taxonomy" id="1658616"/>
    <lineage>
        <taxon>Bacteria</taxon>
        <taxon>Pseudomonadati</taxon>
        <taxon>Lentisphaerota</taxon>
        <taxon>Lentisphaeria</taxon>
        <taxon>Lentisphaerales</taxon>
        <taxon>Lentisphaeraceae</taxon>
        <taxon>Lentisphaera</taxon>
    </lineage>
</organism>
<dbReference type="Gene3D" id="3.30.700.10">
    <property type="entry name" value="Glycoprotein, Type 4 Pilin"/>
    <property type="match status" value="1"/>
</dbReference>
<keyword evidence="5" id="KW-1185">Reference proteome</keyword>
<dbReference type="Pfam" id="PF07596">
    <property type="entry name" value="SBP_bac_10"/>
    <property type="match status" value="1"/>
</dbReference>
<evidence type="ECO:0000256" key="2">
    <source>
        <dbReference type="SAM" id="Phobius"/>
    </source>
</evidence>
<feature type="domain" description="DUF1559" evidence="3">
    <location>
        <begin position="43"/>
        <end position="98"/>
    </location>
</feature>
<name>A0ABY7VXN9_9BACT</name>
<gene>
    <name evidence="4" type="ORF">PQO03_13665</name>
</gene>
<dbReference type="InterPro" id="IPR045584">
    <property type="entry name" value="Pilin-like"/>
</dbReference>
<proteinExistence type="predicted"/>
<dbReference type="PANTHER" id="PTHR30093">
    <property type="entry name" value="GENERAL SECRETION PATHWAY PROTEIN G"/>
    <property type="match status" value="1"/>
</dbReference>
<evidence type="ECO:0000313" key="5">
    <source>
        <dbReference type="Proteomes" id="UP001214250"/>
    </source>
</evidence>
<dbReference type="InterPro" id="IPR012902">
    <property type="entry name" value="N_methyl_site"/>
</dbReference>
<dbReference type="PRINTS" id="PR00813">
    <property type="entry name" value="BCTERIALGSPG"/>
</dbReference>
<evidence type="ECO:0000259" key="3">
    <source>
        <dbReference type="Pfam" id="PF07596"/>
    </source>
</evidence>
<accession>A0ABY7VXN9</accession>
<keyword evidence="2" id="KW-1133">Transmembrane helix</keyword>
<keyword evidence="1" id="KW-0488">Methylation</keyword>
<dbReference type="RefSeq" id="WP_274153751.1">
    <property type="nucleotide sequence ID" value="NZ_CP117812.1"/>
</dbReference>